<evidence type="ECO:0000259" key="1">
    <source>
        <dbReference type="Pfam" id="PF01844"/>
    </source>
</evidence>
<dbReference type="GO" id="GO:0008270">
    <property type="term" value="F:zinc ion binding"/>
    <property type="evidence" value="ECO:0007669"/>
    <property type="project" value="InterPro"/>
</dbReference>
<dbReference type="AlphaFoldDB" id="A0AAW4NXS4"/>
<feature type="domain" description="HNH" evidence="1">
    <location>
        <begin position="52"/>
        <end position="101"/>
    </location>
</feature>
<dbReference type="GO" id="GO:0004519">
    <property type="term" value="F:endonuclease activity"/>
    <property type="evidence" value="ECO:0007669"/>
    <property type="project" value="UniProtKB-KW"/>
</dbReference>
<protein>
    <submittedName>
        <fullName evidence="2">HNH endonuclease</fullName>
    </submittedName>
</protein>
<keyword evidence="2" id="KW-0540">Nuclease</keyword>
<gene>
    <name evidence="2" type="ORF">IM880_07035</name>
</gene>
<evidence type="ECO:0000313" key="3">
    <source>
        <dbReference type="Proteomes" id="UP000696310"/>
    </source>
</evidence>
<dbReference type="GO" id="GO:0003676">
    <property type="term" value="F:nucleic acid binding"/>
    <property type="evidence" value="ECO:0007669"/>
    <property type="project" value="InterPro"/>
</dbReference>
<dbReference type="Proteomes" id="UP000696310">
    <property type="component" value="Unassembled WGS sequence"/>
</dbReference>
<keyword evidence="2" id="KW-0255">Endonuclease</keyword>
<dbReference type="Gene3D" id="1.10.30.50">
    <property type="match status" value="1"/>
</dbReference>
<dbReference type="RefSeq" id="WP_219678885.1">
    <property type="nucleotide sequence ID" value="NZ_CP077421.1"/>
</dbReference>
<name>A0AAW4NXS4_9GAMM</name>
<accession>A0AAW4NXS4</accession>
<sequence length="212" mass="24602">MRAISYSQEHLDIIKEKMLEANFCGGSWSDQNLEEVKAAIKNFYIREQNNTCVYCKQLIRSNNGRLWDIEHIIPRDSSIYFMFEPLNLCVTCPDCNVRKGASKVTGSKAKKKLPKKSINYMIIHPHFDTYDEHIEIIELGEFYQAKSKKGERTMYCCGLNRFYEYAGYDKSVSSDNLILKLANKLADVENEDDKDKLLREIAAHALRQLISR</sequence>
<keyword evidence="2" id="KW-0378">Hydrolase</keyword>
<organism evidence="2 3">
    <name type="scientific">Pectobacterium polaris</name>
    <dbReference type="NCBI Taxonomy" id="2042057"/>
    <lineage>
        <taxon>Bacteria</taxon>
        <taxon>Pseudomonadati</taxon>
        <taxon>Pseudomonadota</taxon>
        <taxon>Gammaproteobacteria</taxon>
        <taxon>Enterobacterales</taxon>
        <taxon>Pectobacteriaceae</taxon>
        <taxon>Pectobacterium</taxon>
    </lineage>
</organism>
<comment type="caution">
    <text evidence="2">The sequence shown here is derived from an EMBL/GenBank/DDBJ whole genome shotgun (WGS) entry which is preliminary data.</text>
</comment>
<proteinExistence type="predicted"/>
<reference evidence="2" key="2">
    <citation type="submission" date="2021-01" db="EMBL/GenBank/DDBJ databases">
        <authorList>
            <person name="Vargas Peralta D."/>
        </authorList>
    </citation>
    <scope>NUCLEOTIDE SEQUENCE</scope>
    <source>
        <strain evidence="2">A3</strain>
    </source>
</reference>
<dbReference type="Pfam" id="PF01844">
    <property type="entry name" value="HNH"/>
    <property type="match status" value="1"/>
</dbReference>
<dbReference type="EMBL" id="JAESHX010000028">
    <property type="protein sequence ID" value="MBW5891960.1"/>
    <property type="molecule type" value="Genomic_DNA"/>
</dbReference>
<evidence type="ECO:0000313" key="2">
    <source>
        <dbReference type="EMBL" id="MBW5891960.1"/>
    </source>
</evidence>
<reference evidence="2" key="1">
    <citation type="journal article" date="2021" name="bioRxiv">
        <title>Identification of Pectobacterium species isolated from the soft rot of tetecho (Neobuxbaumia tetetzo), a columnar cactus, and associated metagenomics.</title>
        <authorList>
            <person name="Vargas-Peralta D."/>
            <person name="Narvaez-Barragan D.A."/>
            <person name="de Sandozequi A."/>
            <person name="Romero-Gutierrez M.F."/>
            <person name="Segovia L."/>
            <person name="Martinez-Anaya C."/>
            <person name="Alcaraz L.D."/>
            <person name="de la Torre Almaraz R."/>
        </authorList>
    </citation>
    <scope>NUCLEOTIDE SEQUENCE</scope>
    <source>
        <strain evidence="2">A3</strain>
    </source>
</reference>
<dbReference type="InterPro" id="IPR002711">
    <property type="entry name" value="HNH"/>
</dbReference>